<evidence type="ECO:0000256" key="1">
    <source>
        <dbReference type="ARBA" id="ARBA00007637"/>
    </source>
</evidence>
<protein>
    <submittedName>
        <fullName evidence="3">NAD-dependent epimerase/dehydratase family protein</fullName>
    </submittedName>
</protein>
<feature type="domain" description="NAD-dependent epimerase/dehydratase" evidence="2">
    <location>
        <begin position="17"/>
        <end position="177"/>
    </location>
</feature>
<dbReference type="Gene3D" id="3.40.50.720">
    <property type="entry name" value="NAD(P)-binding Rossmann-like Domain"/>
    <property type="match status" value="1"/>
</dbReference>
<accession>A0AAT9HLB3</accession>
<evidence type="ECO:0000259" key="2">
    <source>
        <dbReference type="Pfam" id="PF01370"/>
    </source>
</evidence>
<reference evidence="3" key="1">
    <citation type="submission" date="2024-06" db="EMBL/GenBank/DDBJ databases">
        <authorList>
            <consortium name="consrtm"/>
            <person name="Uemura M."/>
            <person name="Terahara T."/>
        </authorList>
    </citation>
    <scope>NUCLEOTIDE SEQUENCE</scope>
    <source>
        <strain evidence="3">KM77-8</strain>
    </source>
</reference>
<dbReference type="InterPro" id="IPR001509">
    <property type="entry name" value="Epimerase_deHydtase"/>
</dbReference>
<comment type="similarity">
    <text evidence="1">Belongs to the NAD(P)-dependent epimerase/dehydratase family.</text>
</comment>
<dbReference type="CDD" id="cd08946">
    <property type="entry name" value="SDR_e"/>
    <property type="match status" value="1"/>
</dbReference>
<dbReference type="AlphaFoldDB" id="A0AAT9HLB3"/>
<organism evidence="3">
    <name type="scientific">Streptomyces haneummycinicus</name>
    <dbReference type="NCBI Taxonomy" id="3074435"/>
    <lineage>
        <taxon>Bacteria</taxon>
        <taxon>Bacillati</taxon>
        <taxon>Actinomycetota</taxon>
        <taxon>Actinomycetes</taxon>
        <taxon>Kitasatosporales</taxon>
        <taxon>Streptomycetaceae</taxon>
        <taxon>Streptomyces</taxon>
    </lineage>
</organism>
<dbReference type="PANTHER" id="PTHR43000">
    <property type="entry name" value="DTDP-D-GLUCOSE 4,6-DEHYDRATASE-RELATED"/>
    <property type="match status" value="1"/>
</dbReference>
<proteinExistence type="inferred from homology"/>
<sequence length="250" mass="26776">MEIVGHGFLAGRLAPLASAHPGTVVFAAGVSSAHSTSESEFAREADLLYQVLERCRDDRMRLVYFSTCGSGMYGTGGHGGSEDGPVFPSTPYGRHKLAMEGVLRSSGVETLVLRLAYTVGWGQRPHQLVPALLTQIRAGRVRVHHGARRDVIHVADVVTIVDAMLAKGVSHDVVNVASGYAVPIEEIVGHLEARLGTVARKQVQHVTADRPVSNEKLLALLPADARPGFAPDYYRTVIDRYLAGQPAAPA</sequence>
<dbReference type="InterPro" id="IPR036291">
    <property type="entry name" value="NAD(P)-bd_dom_sf"/>
</dbReference>
<dbReference type="Pfam" id="PF01370">
    <property type="entry name" value="Epimerase"/>
    <property type="match status" value="1"/>
</dbReference>
<dbReference type="SUPFAM" id="SSF51735">
    <property type="entry name" value="NAD(P)-binding Rossmann-fold domains"/>
    <property type="match status" value="1"/>
</dbReference>
<gene>
    <name evidence="3" type="ORF">SHKM778_47100</name>
</gene>
<name>A0AAT9HLB3_9ACTN</name>
<evidence type="ECO:0000313" key="3">
    <source>
        <dbReference type="EMBL" id="BFO18322.1"/>
    </source>
</evidence>
<reference evidence="3" key="2">
    <citation type="submission" date="2024-07" db="EMBL/GenBank/DDBJ databases">
        <title>Streptomyces haneummycinica sp. nov., a new antibiotic-producing actinobacterium isolated from marine sediment.</title>
        <authorList>
            <person name="Uemura M."/>
            <person name="Hamada M."/>
            <person name="Hirano S."/>
            <person name="Kobayashi K."/>
            <person name="Ohshiro T."/>
            <person name="Kobayashi T."/>
            <person name="Terahara T."/>
        </authorList>
    </citation>
    <scope>NUCLEOTIDE SEQUENCE</scope>
    <source>
        <strain evidence="3">KM77-8</strain>
    </source>
</reference>
<dbReference type="EMBL" id="AP035768">
    <property type="protein sequence ID" value="BFO18322.1"/>
    <property type="molecule type" value="Genomic_DNA"/>
</dbReference>